<evidence type="ECO:0000256" key="10">
    <source>
        <dbReference type="SAM" id="MobiDB-lite"/>
    </source>
</evidence>
<dbReference type="InterPro" id="IPR013087">
    <property type="entry name" value="Znf_C2H2_type"/>
</dbReference>
<feature type="domain" description="C2H2-type" evidence="11">
    <location>
        <begin position="301"/>
        <end position="328"/>
    </location>
</feature>
<organism evidence="12">
    <name type="scientific">Platynereis dumerilii</name>
    <name type="common">Dumeril's clam worm</name>
    <dbReference type="NCBI Taxonomy" id="6359"/>
    <lineage>
        <taxon>Eukaryota</taxon>
        <taxon>Metazoa</taxon>
        <taxon>Spiralia</taxon>
        <taxon>Lophotrochozoa</taxon>
        <taxon>Annelida</taxon>
        <taxon>Polychaeta</taxon>
        <taxon>Errantia</taxon>
        <taxon>Phyllodocida</taxon>
        <taxon>Nereididae</taxon>
        <taxon>Platynereis</taxon>
    </lineage>
</organism>
<evidence type="ECO:0000256" key="6">
    <source>
        <dbReference type="ARBA" id="ARBA00023125"/>
    </source>
</evidence>
<evidence type="ECO:0000256" key="8">
    <source>
        <dbReference type="ARBA" id="ARBA00037948"/>
    </source>
</evidence>
<dbReference type="Pfam" id="PF00096">
    <property type="entry name" value="zf-C2H2"/>
    <property type="match status" value="4"/>
</dbReference>
<feature type="domain" description="C2H2-type" evidence="11">
    <location>
        <begin position="275"/>
        <end position="298"/>
    </location>
</feature>
<dbReference type="AlphaFoldDB" id="C0MPG5"/>
<dbReference type="FunFam" id="3.30.160.60:FF:000942">
    <property type="entry name" value="Snail zinc finger protein"/>
    <property type="match status" value="1"/>
</dbReference>
<keyword evidence="5" id="KW-0862">Zinc</keyword>
<evidence type="ECO:0000313" key="12">
    <source>
        <dbReference type="EMBL" id="CAX51847.1"/>
    </source>
</evidence>
<dbReference type="PANTHER" id="PTHR24388">
    <property type="entry name" value="ZINC FINGER PROTEIN"/>
    <property type="match status" value="1"/>
</dbReference>
<feature type="domain" description="C2H2-type" evidence="11">
    <location>
        <begin position="329"/>
        <end position="356"/>
    </location>
</feature>
<name>C0MPG5_PLADU</name>
<proteinExistence type="evidence at transcript level"/>
<reference evidence="12" key="1">
    <citation type="journal article" date="2009" name="BMC Evol. Biol.">
        <title>Insights into the evolution of the snail superfamily from metazoan wide molecular phylogenies and expression data in annelids.</title>
        <authorList>
            <person name="Kerner P."/>
            <person name="Hung J."/>
            <person name="Behague J."/>
            <person name="Le Gouar M."/>
            <person name="Balavoine G."/>
            <person name="Vervoort M."/>
        </authorList>
    </citation>
    <scope>NUCLEOTIDE SEQUENCE</scope>
</reference>
<comment type="subcellular location">
    <subcellularLocation>
        <location evidence="1">Nucleus</location>
    </subcellularLocation>
</comment>
<evidence type="ECO:0000256" key="4">
    <source>
        <dbReference type="ARBA" id="ARBA00022771"/>
    </source>
</evidence>
<gene>
    <name evidence="12" type="primary">snail2</name>
</gene>
<keyword evidence="2" id="KW-0479">Metal-binding</keyword>
<feature type="region of interest" description="Disordered" evidence="10">
    <location>
        <begin position="65"/>
        <end position="91"/>
    </location>
</feature>
<evidence type="ECO:0000256" key="7">
    <source>
        <dbReference type="ARBA" id="ARBA00023242"/>
    </source>
</evidence>
<evidence type="ECO:0000256" key="1">
    <source>
        <dbReference type="ARBA" id="ARBA00004123"/>
    </source>
</evidence>
<evidence type="ECO:0000256" key="2">
    <source>
        <dbReference type="ARBA" id="ARBA00022723"/>
    </source>
</evidence>
<dbReference type="FunFam" id="3.30.160.60:FF:001114">
    <property type="entry name" value="Zinc finger protein SNAI2"/>
    <property type="match status" value="1"/>
</dbReference>
<dbReference type="GO" id="GO:0008270">
    <property type="term" value="F:zinc ion binding"/>
    <property type="evidence" value="ECO:0007669"/>
    <property type="project" value="UniProtKB-KW"/>
</dbReference>
<sequence length="366" mass="41953">IYYEHSFTIIEVIRNFNLPVSGGPPRIPLSPVQEASSPQIIDPRFTSQWTEKNLTAAVDILRSVTSSTPRAHHHGNLENRRPKSPRMSPYNVPSKHYFTNITRIASERSHNYVSIIKGQEVKSSAERSLSAFNEINCEAKRSTVLQPLNVSTNHIASPPQSHKRPEVHVTSQHYTVLTPSRPSVNHLQELQQLKEMKPVQRSLQMQHSPQWDAENRPAAIFQDGYQDGFQDGRHENVRRDISRFKCEDCSKSYATFSGLTKHKQFHCSALFKKEFSCKYCSKTYVSLGALKMHVRTHTLPCKCPLCGKAFSRPWLLQGHIRTHTGEKPFNCNHCSRAFADRSNLRAHLQTHTDIKKYNCKNVRNFL</sequence>
<dbReference type="SUPFAM" id="SSF57667">
    <property type="entry name" value="beta-beta-alpha zinc fingers"/>
    <property type="match status" value="3"/>
</dbReference>
<dbReference type="FunFam" id="3.30.160.60:FF:000693">
    <property type="entry name" value="Snail family zinc finger 1a"/>
    <property type="match status" value="1"/>
</dbReference>
<keyword evidence="7" id="KW-0539">Nucleus</keyword>
<evidence type="ECO:0000256" key="9">
    <source>
        <dbReference type="PROSITE-ProRule" id="PRU00042"/>
    </source>
</evidence>
<dbReference type="PROSITE" id="PS50157">
    <property type="entry name" value="ZINC_FINGER_C2H2_2"/>
    <property type="match status" value="4"/>
</dbReference>
<evidence type="ECO:0000256" key="5">
    <source>
        <dbReference type="ARBA" id="ARBA00022833"/>
    </source>
</evidence>
<evidence type="ECO:0000256" key="3">
    <source>
        <dbReference type="ARBA" id="ARBA00022737"/>
    </source>
</evidence>
<dbReference type="GO" id="GO:0000981">
    <property type="term" value="F:DNA-binding transcription factor activity, RNA polymerase II-specific"/>
    <property type="evidence" value="ECO:0007669"/>
    <property type="project" value="TreeGrafter"/>
</dbReference>
<keyword evidence="6" id="KW-0238">DNA-binding</keyword>
<dbReference type="GO" id="GO:0000978">
    <property type="term" value="F:RNA polymerase II cis-regulatory region sequence-specific DNA binding"/>
    <property type="evidence" value="ECO:0007669"/>
    <property type="project" value="TreeGrafter"/>
</dbReference>
<feature type="non-terminal residue" evidence="12">
    <location>
        <position position="1"/>
    </location>
</feature>
<dbReference type="SMART" id="SM00355">
    <property type="entry name" value="ZnF_C2H2"/>
    <property type="match status" value="4"/>
</dbReference>
<dbReference type="GO" id="GO:0005634">
    <property type="term" value="C:nucleus"/>
    <property type="evidence" value="ECO:0007669"/>
    <property type="project" value="UniProtKB-SubCell"/>
</dbReference>
<dbReference type="InterPro" id="IPR050527">
    <property type="entry name" value="Snail/Krueppel_Znf"/>
</dbReference>
<dbReference type="Gene3D" id="3.30.160.60">
    <property type="entry name" value="Classic Zinc Finger"/>
    <property type="match status" value="3"/>
</dbReference>
<dbReference type="PANTHER" id="PTHR24388:SF54">
    <property type="entry name" value="PROTEIN ESCARGOT"/>
    <property type="match status" value="1"/>
</dbReference>
<accession>C0MPG5</accession>
<dbReference type="PROSITE" id="PS00028">
    <property type="entry name" value="ZINC_FINGER_C2H2_1"/>
    <property type="match status" value="4"/>
</dbReference>
<keyword evidence="4 9" id="KW-0863">Zinc-finger</keyword>
<dbReference type="InterPro" id="IPR036236">
    <property type="entry name" value="Znf_C2H2_sf"/>
</dbReference>
<protein>
    <submittedName>
        <fullName evidence="12">Putative zinc finger transcription factor</fullName>
    </submittedName>
</protein>
<dbReference type="EMBL" id="FN185992">
    <property type="protein sequence ID" value="CAX51847.1"/>
    <property type="molecule type" value="mRNA"/>
</dbReference>
<keyword evidence="3" id="KW-0677">Repeat</keyword>
<feature type="domain" description="C2H2-type" evidence="11">
    <location>
        <begin position="244"/>
        <end position="266"/>
    </location>
</feature>
<comment type="similarity">
    <text evidence="8">Belongs to the snail C2H2-type zinc-finger protein family.</text>
</comment>
<evidence type="ECO:0000259" key="11">
    <source>
        <dbReference type="PROSITE" id="PS50157"/>
    </source>
</evidence>